<protein>
    <recommendedName>
        <fullName evidence="5">ATP-binding protein</fullName>
    </recommendedName>
</protein>
<dbReference type="InterPro" id="IPR041682">
    <property type="entry name" value="AAA_14"/>
</dbReference>
<evidence type="ECO:0000313" key="3">
    <source>
        <dbReference type="EMBL" id="ALJ61652.1"/>
    </source>
</evidence>
<dbReference type="Gene3D" id="3.40.50.300">
    <property type="entry name" value="P-loop containing nucleotide triphosphate hydrolases"/>
    <property type="match status" value="1"/>
</dbReference>
<feature type="domain" description="AAA" evidence="1">
    <location>
        <begin position="36"/>
        <end position="163"/>
    </location>
</feature>
<name>A0A0P0GTY4_9BACE</name>
<dbReference type="PATRIC" id="fig|246787.4.peg.4583"/>
<dbReference type="RefSeq" id="WP_029428653.1">
    <property type="nucleotide sequence ID" value="NZ_CP012801.1"/>
</dbReference>
<proteinExistence type="predicted"/>
<feature type="domain" description="DUF4143" evidence="2">
    <location>
        <begin position="220"/>
        <end position="360"/>
    </location>
</feature>
<dbReference type="Pfam" id="PF13173">
    <property type="entry name" value="AAA_14"/>
    <property type="match status" value="1"/>
</dbReference>
<dbReference type="PANTHER" id="PTHR33295:SF18">
    <property type="entry name" value="AAA+ ATPASE DOMAIN-CONTAINING PROTEIN"/>
    <property type="match status" value="1"/>
</dbReference>
<dbReference type="InterPro" id="IPR025420">
    <property type="entry name" value="DUF4143"/>
</dbReference>
<sequence>MVEREVIRRIIIEGQEFVNEISLTERPFFFEQKGNYVFVGIRQAGKSYLLYQRIQQLLREEHNINEIVYINFDDERLRQMTADDLDLILQAYHSLFDLRPLLFFDEIQNIEGWEHFARRLANQKYNIYITGSNAKMLSREIATTLGGRFWNKDVYPYSFAEYLNARNIILSKNWIYGKQAAEVSKAFNDYFLYGGFPELTDVIAKRVWLNDIYSKIFFSDLIVRNKVRNEEALGLLVRRLAENVKQPISYTRLANLISSIGIKISKATVIEFIRYLKESCLIFPIENYAAKFAERNSNMKHYFIDNGLLSIFLLDGNTSLLENIVAIHLYKRYGAQLYFYNQNIEVDFIIPEAKTAIQVSYSLMDETTCRREVEGLIKLNRVFPMDNMCIITRDEERIITHESGVSIHVIPVWKWLLEEEPLQT</sequence>
<dbReference type="PANTHER" id="PTHR33295">
    <property type="entry name" value="ATPASE"/>
    <property type="match status" value="1"/>
</dbReference>
<dbReference type="SUPFAM" id="SSF52540">
    <property type="entry name" value="P-loop containing nucleoside triphosphate hydrolases"/>
    <property type="match status" value="1"/>
</dbReference>
<dbReference type="KEGG" id="bcel:BcellWH2_04435"/>
<accession>A0A0P0GTY4</accession>
<reference evidence="3 4" key="1">
    <citation type="journal article" date="2015" name="Science">
        <title>Genetic determinants of in vivo fitness and diet responsiveness in multiple human gut Bacteroides.</title>
        <authorList>
            <person name="Wu M."/>
            <person name="McNulty N.P."/>
            <person name="Rodionov D.A."/>
            <person name="Khoroshkin M.S."/>
            <person name="Griffin N.W."/>
            <person name="Cheng J."/>
            <person name="Latreille P."/>
            <person name="Kerstetter R.A."/>
            <person name="Terrapon N."/>
            <person name="Henrissat B."/>
            <person name="Osterman A.L."/>
            <person name="Gordon J.I."/>
        </authorList>
    </citation>
    <scope>NUCLEOTIDE SEQUENCE [LARGE SCALE GENOMIC DNA]</scope>
    <source>
        <strain evidence="3 4">WH2</strain>
    </source>
</reference>
<gene>
    <name evidence="3" type="ORF">BcellWH2_04435</name>
</gene>
<evidence type="ECO:0000313" key="4">
    <source>
        <dbReference type="Proteomes" id="UP000061809"/>
    </source>
</evidence>
<organism evidence="3 4">
    <name type="scientific">Bacteroides cellulosilyticus</name>
    <dbReference type="NCBI Taxonomy" id="246787"/>
    <lineage>
        <taxon>Bacteria</taxon>
        <taxon>Pseudomonadati</taxon>
        <taxon>Bacteroidota</taxon>
        <taxon>Bacteroidia</taxon>
        <taxon>Bacteroidales</taxon>
        <taxon>Bacteroidaceae</taxon>
        <taxon>Bacteroides</taxon>
    </lineage>
</organism>
<dbReference type="AlphaFoldDB" id="A0A0P0GTY4"/>
<evidence type="ECO:0008006" key="5">
    <source>
        <dbReference type="Google" id="ProtNLM"/>
    </source>
</evidence>
<dbReference type="InterPro" id="IPR027417">
    <property type="entry name" value="P-loop_NTPase"/>
</dbReference>
<evidence type="ECO:0000259" key="2">
    <source>
        <dbReference type="Pfam" id="PF13635"/>
    </source>
</evidence>
<dbReference type="Proteomes" id="UP000061809">
    <property type="component" value="Chromosome"/>
</dbReference>
<dbReference type="EMBL" id="CP012801">
    <property type="protein sequence ID" value="ALJ61652.1"/>
    <property type="molecule type" value="Genomic_DNA"/>
</dbReference>
<dbReference type="Pfam" id="PF13635">
    <property type="entry name" value="DUF4143"/>
    <property type="match status" value="1"/>
</dbReference>
<evidence type="ECO:0000259" key="1">
    <source>
        <dbReference type="Pfam" id="PF13173"/>
    </source>
</evidence>